<dbReference type="Proteomes" id="UP000315369">
    <property type="component" value="Unassembled WGS sequence"/>
</dbReference>
<evidence type="ECO:0000313" key="4">
    <source>
        <dbReference type="Proteomes" id="UP000315369"/>
    </source>
</evidence>
<evidence type="ECO:0000256" key="1">
    <source>
        <dbReference type="SAM" id="SignalP"/>
    </source>
</evidence>
<evidence type="ECO:0000313" key="3">
    <source>
        <dbReference type="EMBL" id="TQF16373.1"/>
    </source>
</evidence>
<accession>A0A540X567</accession>
<keyword evidence="1" id="KW-0732">Signal</keyword>
<dbReference type="InterPro" id="IPR039561">
    <property type="entry name" value="Peptidase_M15C"/>
</dbReference>
<keyword evidence="4" id="KW-1185">Reference proteome</keyword>
<comment type="caution">
    <text evidence="3">The sequence shown here is derived from an EMBL/GenBank/DDBJ whole genome shotgun (WGS) entry which is preliminary data.</text>
</comment>
<evidence type="ECO:0000259" key="2">
    <source>
        <dbReference type="Pfam" id="PF13539"/>
    </source>
</evidence>
<dbReference type="GO" id="GO:0008233">
    <property type="term" value="F:peptidase activity"/>
    <property type="evidence" value="ECO:0007669"/>
    <property type="project" value="InterPro"/>
</dbReference>
<dbReference type="Gene3D" id="3.30.1380.10">
    <property type="match status" value="1"/>
</dbReference>
<protein>
    <submittedName>
        <fullName evidence="3">M15 family metallopeptidase</fullName>
    </submittedName>
</protein>
<feature type="domain" description="Peptidase M15C" evidence="2">
    <location>
        <begin position="211"/>
        <end position="278"/>
    </location>
</feature>
<dbReference type="OrthoDB" id="9799970at2"/>
<gene>
    <name evidence="3" type="ORF">FJV41_08405</name>
</gene>
<dbReference type="Pfam" id="PF13539">
    <property type="entry name" value="Peptidase_M15_4"/>
    <property type="match status" value="1"/>
</dbReference>
<feature type="chain" id="PRO_5022115791" evidence="1">
    <location>
        <begin position="37"/>
        <end position="291"/>
    </location>
</feature>
<dbReference type="InterPro" id="IPR009045">
    <property type="entry name" value="Zn_M74/Hedgehog-like"/>
</dbReference>
<dbReference type="SUPFAM" id="SSF55166">
    <property type="entry name" value="Hedgehog/DD-peptidase"/>
    <property type="match status" value="1"/>
</dbReference>
<proteinExistence type="predicted"/>
<sequence length="291" mass="32423">MLTTRTSPGCEDARVTPVHFFTRAWVLCLLSQGALAATPPDAGPSVEAPRAVRDAPGAPPSALACLAKWYPVLTPVRLDAGWGFTLPDGRAHPFDDGQRKSFPRKLEAPDLEDTLSIAYVAGPIAPVTREDEDPGRIRFEPLFEAMYGDAKEKVDVVPLVFLGQRLKVHRKVAPAFQRVAARLEALVAKDASLKPFLQGVGGTFVWRNIAHTTRRSAHSYGVSIDLNTARSHYWEWQRPRTPVRWRNAVPQALVDAFEAEGFIWGGRWYHYDTMHFEYRPELLDAACAPAR</sequence>
<feature type="signal peptide" evidence="1">
    <location>
        <begin position="1"/>
        <end position="36"/>
    </location>
</feature>
<dbReference type="EMBL" id="VIFM01000024">
    <property type="protein sequence ID" value="TQF16373.1"/>
    <property type="molecule type" value="Genomic_DNA"/>
</dbReference>
<name>A0A540X567_9BACT</name>
<dbReference type="AlphaFoldDB" id="A0A540X567"/>
<organism evidence="3 4">
    <name type="scientific">Myxococcus llanfairpwllgwyngyllgogerychwyrndrobwllllantysiliogogogochensis</name>
    <dbReference type="NCBI Taxonomy" id="2590453"/>
    <lineage>
        <taxon>Bacteria</taxon>
        <taxon>Pseudomonadati</taxon>
        <taxon>Myxococcota</taxon>
        <taxon>Myxococcia</taxon>
        <taxon>Myxococcales</taxon>
        <taxon>Cystobacterineae</taxon>
        <taxon>Myxococcaceae</taxon>
        <taxon>Myxococcus</taxon>
    </lineage>
</organism>
<reference evidence="3 4" key="1">
    <citation type="submission" date="2019-06" db="EMBL/GenBank/DDBJ databases">
        <authorList>
            <person name="Livingstone P."/>
            <person name="Whitworth D."/>
        </authorList>
    </citation>
    <scope>NUCLEOTIDE SEQUENCE [LARGE SCALE GENOMIC DNA]</scope>
    <source>
        <strain evidence="3 4">AM401</strain>
    </source>
</reference>